<feature type="transmembrane region" description="Helical" evidence="2">
    <location>
        <begin position="61"/>
        <end position="79"/>
    </location>
</feature>
<dbReference type="InterPro" id="IPR021878">
    <property type="entry name" value="TgpA_N"/>
</dbReference>
<dbReference type="Gene3D" id="3.10.620.30">
    <property type="match status" value="1"/>
</dbReference>
<dbReference type="InterPro" id="IPR002931">
    <property type="entry name" value="Transglutaminase-like"/>
</dbReference>
<dbReference type="SMART" id="SM00460">
    <property type="entry name" value="TGc"/>
    <property type="match status" value="1"/>
</dbReference>
<evidence type="ECO:0000259" key="3">
    <source>
        <dbReference type="SMART" id="SM00460"/>
    </source>
</evidence>
<dbReference type="InterPro" id="IPR038765">
    <property type="entry name" value="Papain-like_cys_pep_sf"/>
</dbReference>
<feature type="transmembrane region" description="Helical" evidence="2">
    <location>
        <begin position="143"/>
        <end position="162"/>
    </location>
</feature>
<keyword evidence="2" id="KW-1133">Transmembrane helix</keyword>
<evidence type="ECO:0000313" key="5">
    <source>
        <dbReference type="Proteomes" id="UP000626697"/>
    </source>
</evidence>
<feature type="domain" description="Transglutaminase-like" evidence="3">
    <location>
        <begin position="482"/>
        <end position="555"/>
    </location>
</feature>
<dbReference type="SUPFAM" id="SSF54001">
    <property type="entry name" value="Cysteine proteinases"/>
    <property type="match status" value="1"/>
</dbReference>
<dbReference type="InterPro" id="IPR025403">
    <property type="entry name" value="TgpA-like_C"/>
</dbReference>
<keyword evidence="2" id="KW-0472">Membrane</keyword>
<feature type="transmembrane region" description="Helical" evidence="2">
    <location>
        <begin position="7"/>
        <end position="28"/>
    </location>
</feature>
<feature type="transmembrane region" description="Helical" evidence="2">
    <location>
        <begin position="168"/>
        <end position="188"/>
    </location>
</feature>
<accession>A0ABR6CVB6</accession>
<keyword evidence="2" id="KW-0812">Transmembrane</keyword>
<dbReference type="Pfam" id="PF13559">
    <property type="entry name" value="DUF4129"/>
    <property type="match status" value="1"/>
</dbReference>
<evidence type="ECO:0000313" key="4">
    <source>
        <dbReference type="EMBL" id="MBA9028618.1"/>
    </source>
</evidence>
<feature type="region of interest" description="Disordered" evidence="1">
    <location>
        <begin position="581"/>
        <end position="604"/>
    </location>
</feature>
<dbReference type="RefSeq" id="WP_182503661.1">
    <property type="nucleotide sequence ID" value="NZ_JACJHX010000016.1"/>
</dbReference>
<dbReference type="Proteomes" id="UP000626697">
    <property type="component" value="Unassembled WGS sequence"/>
</dbReference>
<sequence length="741" mass="86031">MIQRKSLLESLFKVVLYGFGGLLLWEWLQPVNQLTDTDNMGMFIVFMCLSLLTYFLRVHWVVRILILMGYMTLAIQYLYSQLSLFDLAWIGELMGDMKLNISRIMEADWMLLTNSFRTWLFFILIWLISYLIHYWVTIRRNIFLFFLLTIVFLAVLDTFTPYDADNSIIRVMIIGLVVLGLLAYSRLFEHEKLTVSMDGLRRWLIPLSIMVLASGTIGFAAPKLQPQWPDPVPFITSYANKSSGDSNGAGSKRVGYGENDTKLGGSISDDQTVVFYADASTRHYWKVENKSHYTGKGWTMLDNHGELTEYDNDQDIVNLTSAAALPGMRLQELKASVKMEQFYNHVPYPTPSILQRVSADDADQYMFNDSTNLLTAQSKSWGRLKLTDYEIDYFLTTFDRNYLRKVTSANNIPENIMNTYTQLPRNLPERIRNLAEKITSTQDNWYDKAKAIENHFDGPEFVYDKQDIPYPEERQDYVDQFLFETLRGYCDNFSTAMVVLLRSLDIPARWAKGYSDGVATIKNGESIYMITNNNAHSWVEVYFPEVGWVPFEPTKGFNNTNRFYDASVNTQANMNDHDAAITTPEKREPSQPVKKPLEEVDQTNQRTNSKSVDISWKVLLRNIAIGLGVVSILTFLFYQSRRKWLPYVFITRYKGKNSTDTFTNAYHVLLKQLNRAGVQRREGQTLREYAVYVDTVYSMANNNMLKLTEGYERFLYRGDQEKQVWKQYQELWENLIKETTS</sequence>
<proteinExistence type="predicted"/>
<dbReference type="PANTHER" id="PTHR42736">
    <property type="entry name" value="PROTEIN-GLUTAMINE GAMMA-GLUTAMYLTRANSFERASE"/>
    <property type="match status" value="1"/>
</dbReference>
<dbReference type="Pfam" id="PF01841">
    <property type="entry name" value="Transglut_core"/>
    <property type="match status" value="1"/>
</dbReference>
<protein>
    <submittedName>
        <fullName evidence="4">Transglutaminase-like putative cysteine protease</fullName>
    </submittedName>
</protein>
<dbReference type="EMBL" id="JACJHX010000016">
    <property type="protein sequence ID" value="MBA9028618.1"/>
    <property type="molecule type" value="Genomic_DNA"/>
</dbReference>
<feature type="transmembrane region" description="Helical" evidence="2">
    <location>
        <begin position="40"/>
        <end position="56"/>
    </location>
</feature>
<keyword evidence="5" id="KW-1185">Reference proteome</keyword>
<dbReference type="PANTHER" id="PTHR42736:SF1">
    <property type="entry name" value="PROTEIN-GLUTAMINE GAMMA-GLUTAMYLTRANSFERASE"/>
    <property type="match status" value="1"/>
</dbReference>
<evidence type="ECO:0000256" key="1">
    <source>
        <dbReference type="SAM" id="MobiDB-lite"/>
    </source>
</evidence>
<feature type="transmembrane region" description="Helical" evidence="2">
    <location>
        <begin position="200"/>
        <end position="221"/>
    </location>
</feature>
<dbReference type="Pfam" id="PF11992">
    <property type="entry name" value="TgpA_N"/>
    <property type="match status" value="1"/>
</dbReference>
<name>A0ABR6CVB6_9BACI</name>
<feature type="transmembrane region" description="Helical" evidence="2">
    <location>
        <begin position="118"/>
        <end position="136"/>
    </location>
</feature>
<evidence type="ECO:0000256" key="2">
    <source>
        <dbReference type="SAM" id="Phobius"/>
    </source>
</evidence>
<dbReference type="InterPro" id="IPR052901">
    <property type="entry name" value="Bact_TGase-like"/>
</dbReference>
<organism evidence="4 5">
    <name type="scientific">Peribacillus huizhouensis</name>
    <dbReference type="NCBI Taxonomy" id="1501239"/>
    <lineage>
        <taxon>Bacteria</taxon>
        <taxon>Bacillati</taxon>
        <taxon>Bacillota</taxon>
        <taxon>Bacilli</taxon>
        <taxon>Bacillales</taxon>
        <taxon>Bacillaceae</taxon>
        <taxon>Peribacillus</taxon>
    </lineage>
</organism>
<reference evidence="4 5" key="1">
    <citation type="submission" date="2020-08" db="EMBL/GenBank/DDBJ databases">
        <title>Genomic Encyclopedia of Type Strains, Phase IV (KMG-IV): sequencing the most valuable type-strain genomes for metagenomic binning, comparative biology and taxonomic classification.</title>
        <authorList>
            <person name="Goeker M."/>
        </authorList>
    </citation>
    <scope>NUCLEOTIDE SEQUENCE [LARGE SCALE GENOMIC DNA]</scope>
    <source>
        <strain evidence="4 5">DSM 105481</strain>
    </source>
</reference>
<comment type="caution">
    <text evidence="4">The sequence shown here is derived from an EMBL/GenBank/DDBJ whole genome shotgun (WGS) entry which is preliminary data.</text>
</comment>
<gene>
    <name evidence="4" type="ORF">HNP81_003938</name>
</gene>